<feature type="region of interest" description="Disordered" evidence="1">
    <location>
        <begin position="117"/>
        <end position="162"/>
    </location>
</feature>
<name>A0A2T0ULM1_9MICO</name>
<evidence type="ECO:0000256" key="2">
    <source>
        <dbReference type="SAM" id="Phobius"/>
    </source>
</evidence>
<dbReference type="EMBL" id="PVTI01000011">
    <property type="protein sequence ID" value="PRY58748.1"/>
    <property type="molecule type" value="Genomic_DNA"/>
</dbReference>
<dbReference type="Proteomes" id="UP000237822">
    <property type="component" value="Unassembled WGS sequence"/>
</dbReference>
<evidence type="ECO:0000256" key="1">
    <source>
        <dbReference type="SAM" id="MobiDB-lite"/>
    </source>
</evidence>
<dbReference type="AlphaFoldDB" id="A0A2T0ULM1"/>
<reference evidence="3 4" key="1">
    <citation type="submission" date="2018-03" db="EMBL/GenBank/DDBJ databases">
        <title>Genomic Encyclopedia of Archaeal and Bacterial Type Strains, Phase II (KMG-II): from individual species to whole genera.</title>
        <authorList>
            <person name="Goeker M."/>
        </authorList>
    </citation>
    <scope>NUCLEOTIDE SEQUENCE [LARGE SCALE GENOMIC DNA]</scope>
    <source>
        <strain evidence="3 4">ATCC BAA-1496</strain>
    </source>
</reference>
<feature type="compositionally biased region" description="Basic and acidic residues" evidence="1">
    <location>
        <begin position="21"/>
        <end position="33"/>
    </location>
</feature>
<dbReference type="OrthoDB" id="4861979at2"/>
<sequence length="270" mass="26512">MTGPTSDPGGPIGPRPGGPGPEERDPTGMRELLRSLPDPGPMPDDLVARIQSRLADLPAPEEWGSEGSAQAGSGASGTPRSGWARFAPVAAVAAVALVLGGVLLAGPLGLVGGGPSLDAASSGADSAESSTGTMSRESAKSFEEQDGAPAMGSAPDEGPVVVRMSGRDYDSARLATQVPDPGDESASPTRPLAAESPAIGPIGTEIGVRSCLEALGLPAATGAQVDLGNVDGAPAAVLVVTAGGARTAYAVERRCTTGDPALLAGPIALP</sequence>
<keyword evidence="2" id="KW-0812">Transmembrane</keyword>
<accession>A0A2T0ULM1</accession>
<keyword evidence="2" id="KW-1133">Transmembrane helix</keyword>
<protein>
    <submittedName>
        <fullName evidence="3">Uncharacterized protein</fullName>
    </submittedName>
</protein>
<evidence type="ECO:0000313" key="4">
    <source>
        <dbReference type="Proteomes" id="UP000237822"/>
    </source>
</evidence>
<feature type="region of interest" description="Disordered" evidence="1">
    <location>
        <begin position="1"/>
        <end position="82"/>
    </location>
</feature>
<dbReference type="RefSeq" id="WP_146132904.1">
    <property type="nucleotide sequence ID" value="NZ_PVTI01000011.1"/>
</dbReference>
<feature type="compositionally biased region" description="Low complexity" evidence="1">
    <location>
        <begin position="61"/>
        <end position="77"/>
    </location>
</feature>
<keyword evidence="2" id="KW-0472">Membrane</keyword>
<comment type="caution">
    <text evidence="3">The sequence shown here is derived from an EMBL/GenBank/DDBJ whole genome shotgun (WGS) entry which is preliminary data.</text>
</comment>
<feature type="transmembrane region" description="Helical" evidence="2">
    <location>
        <begin position="86"/>
        <end position="110"/>
    </location>
</feature>
<feature type="region of interest" description="Disordered" evidence="1">
    <location>
        <begin position="174"/>
        <end position="198"/>
    </location>
</feature>
<gene>
    <name evidence="3" type="ORF">BCF74_11129</name>
</gene>
<keyword evidence="4" id="KW-1185">Reference proteome</keyword>
<feature type="compositionally biased region" description="Low complexity" evidence="1">
    <location>
        <begin position="117"/>
        <end position="130"/>
    </location>
</feature>
<proteinExistence type="predicted"/>
<organism evidence="3 4">
    <name type="scientific">Knoellia remsis</name>
    <dbReference type="NCBI Taxonomy" id="407159"/>
    <lineage>
        <taxon>Bacteria</taxon>
        <taxon>Bacillati</taxon>
        <taxon>Actinomycetota</taxon>
        <taxon>Actinomycetes</taxon>
        <taxon>Micrococcales</taxon>
        <taxon>Intrasporangiaceae</taxon>
        <taxon>Knoellia</taxon>
    </lineage>
</organism>
<evidence type="ECO:0000313" key="3">
    <source>
        <dbReference type="EMBL" id="PRY58748.1"/>
    </source>
</evidence>